<proteinExistence type="predicted"/>
<name>A0ABP8PS77_9ACTN</name>
<organism evidence="1 2">
    <name type="scientific">Actinoallomurus oryzae</name>
    <dbReference type="NCBI Taxonomy" id="502180"/>
    <lineage>
        <taxon>Bacteria</taxon>
        <taxon>Bacillati</taxon>
        <taxon>Actinomycetota</taxon>
        <taxon>Actinomycetes</taxon>
        <taxon>Streptosporangiales</taxon>
        <taxon>Thermomonosporaceae</taxon>
        <taxon>Actinoallomurus</taxon>
    </lineage>
</organism>
<dbReference type="EMBL" id="BAABHF010000016">
    <property type="protein sequence ID" value="GAA4490534.1"/>
    <property type="molecule type" value="Genomic_DNA"/>
</dbReference>
<sequence>MNLTLEELALLEYLYDKVGRSTRARIKIPQDDEGQPQSNLAARLYDADVLKFSGMGMISITQFGVDVVSELRQRRNDRPARAAALRLALINWLYGHYADGTSPKSTEEFLDSDASYYAGQQVTAAEVGQAVVYLNERRLVEGGGVAETVHLIQPRLTARGVECAESGKSVSEFLSPPQATSGPTFNVQIDGSQNVVVGTQSGFTQNNTSGIDAEVLARLVHFATVARQSLPSSGLDEQQQVTVEQLSQELEAEASGDNPDRGRLRKPADRLVDALAPAAATALGGVVTALGQQTVAAISG</sequence>
<evidence type="ECO:0000313" key="2">
    <source>
        <dbReference type="Proteomes" id="UP001500503"/>
    </source>
</evidence>
<accession>A0ABP8PS77</accession>
<comment type="caution">
    <text evidence="1">The sequence shown here is derived from an EMBL/GenBank/DDBJ whole genome shotgun (WGS) entry which is preliminary data.</text>
</comment>
<evidence type="ECO:0000313" key="1">
    <source>
        <dbReference type="EMBL" id="GAA4490534.1"/>
    </source>
</evidence>
<protein>
    <submittedName>
        <fullName evidence="1">Uncharacterized protein</fullName>
    </submittedName>
</protein>
<dbReference type="RefSeq" id="WP_345461348.1">
    <property type="nucleotide sequence ID" value="NZ_BAABHF010000016.1"/>
</dbReference>
<reference evidence="2" key="1">
    <citation type="journal article" date="2019" name="Int. J. Syst. Evol. Microbiol.">
        <title>The Global Catalogue of Microorganisms (GCM) 10K type strain sequencing project: providing services to taxonomists for standard genome sequencing and annotation.</title>
        <authorList>
            <consortium name="The Broad Institute Genomics Platform"/>
            <consortium name="The Broad Institute Genome Sequencing Center for Infectious Disease"/>
            <person name="Wu L."/>
            <person name="Ma J."/>
        </authorList>
    </citation>
    <scope>NUCLEOTIDE SEQUENCE [LARGE SCALE GENOMIC DNA]</scope>
    <source>
        <strain evidence="2">JCM 17933</strain>
    </source>
</reference>
<keyword evidence="2" id="KW-1185">Reference proteome</keyword>
<dbReference type="Proteomes" id="UP001500503">
    <property type="component" value="Unassembled WGS sequence"/>
</dbReference>
<gene>
    <name evidence="1" type="ORF">GCM10023191_022840</name>
</gene>